<feature type="binding site" evidence="17">
    <location>
        <position position="40"/>
    </location>
    <ligand>
        <name>ATP</name>
        <dbReference type="ChEBI" id="CHEBI:30616"/>
    </ligand>
</feature>
<evidence type="ECO:0000256" key="19">
    <source>
        <dbReference type="SAM" id="Phobius"/>
    </source>
</evidence>
<feature type="domain" description="PASTA" evidence="21">
    <location>
        <begin position="486"/>
        <end position="552"/>
    </location>
</feature>
<dbReference type="CDD" id="cd06577">
    <property type="entry name" value="PASTA_pknB"/>
    <property type="match status" value="4"/>
</dbReference>
<keyword evidence="23" id="KW-1185">Reference proteome</keyword>
<keyword evidence="4" id="KW-1003">Cell membrane</keyword>
<proteinExistence type="predicted"/>
<evidence type="ECO:0000256" key="9">
    <source>
        <dbReference type="ARBA" id="ARBA00022737"/>
    </source>
</evidence>
<dbReference type="InterPro" id="IPR000719">
    <property type="entry name" value="Prot_kinase_dom"/>
</dbReference>
<name>A0A7I7M5A8_9MYCO</name>
<evidence type="ECO:0000256" key="16">
    <source>
        <dbReference type="ARBA" id="ARBA00048679"/>
    </source>
</evidence>
<dbReference type="Gene3D" id="3.30.200.20">
    <property type="entry name" value="Phosphorylase Kinase, domain 1"/>
    <property type="match status" value="1"/>
</dbReference>
<evidence type="ECO:0000313" key="22">
    <source>
        <dbReference type="EMBL" id="BBX67368.1"/>
    </source>
</evidence>
<evidence type="ECO:0000259" key="21">
    <source>
        <dbReference type="PROSITE" id="PS51178"/>
    </source>
</evidence>
<dbReference type="PROSITE" id="PS00107">
    <property type="entry name" value="PROTEIN_KINASE_ATP"/>
    <property type="match status" value="1"/>
</dbReference>
<evidence type="ECO:0000313" key="23">
    <source>
        <dbReference type="Proteomes" id="UP000466514"/>
    </source>
</evidence>
<dbReference type="Gene3D" id="3.30.10.20">
    <property type="match status" value="4"/>
</dbReference>
<dbReference type="InterPro" id="IPR011009">
    <property type="entry name" value="Kinase-like_dom_sf"/>
</dbReference>
<gene>
    <name evidence="22" type="primary">pknB</name>
    <name evidence="22" type="ORF">MPSYJ_08290</name>
</gene>
<sequence length="621" mass="66194">MTTPQHLSDRYEVGEILGFGGMSEVHLARDLRLHRDVAIKVLRADLARDPSFYLRFRREAQNAAALNHPAIVAVYDTGEAETPTGPLPYIVMEYVDGVTLRDIVHTEGPMPAKRAIEVIADACQALNFSHQHGIIHRDVKPANIMISKTGAVKVMDFGIARAIADAGNPVTQTAAVIGTAQYLSPEQARGVKVDARSDVYSLGCVLYEILTGEPPFVGDSPVAVAYQHVREDPVPPSARHVDISPDLDAVVLKALAKNPDNRYQTAAEMRADLVKVHSGERPDAPKIFTDAERTSLLSSAPSHSRTESVAHQPRYVARERRGSVGRWLVAVAVLAVLTVVVTIAINSFGGETRAVQVPDVRGQVSEDAIAALQNRGFKTTVAKNTDSEVPPDHVISTDPAANSSVSAGDEITVNVSTGPEQREVPDVSGLSYGDAVKKLTDAGFSRFRQTVSASLAEQRDRVLSTVPPANQTSAITNEITIVVGRGPSTAVVPDCVGQTIEVCQQVMSASGFTKTVPVEVDSTTAAGQIMGSDPAAGQTVPQDTVIQIQVSRGNQFVMPDLTGQFWTDAEPRLRALGWTGVLDKGADVQNSGQRTNAVVTQSPAPGSAVNYGSRITLGFAS</sequence>
<feature type="domain" description="Protein kinase" evidence="20">
    <location>
        <begin position="11"/>
        <end position="274"/>
    </location>
</feature>
<dbReference type="CDD" id="cd14014">
    <property type="entry name" value="STKc_PknB_like"/>
    <property type="match status" value="1"/>
</dbReference>
<dbReference type="SUPFAM" id="SSF56112">
    <property type="entry name" value="Protein kinase-like (PK-like)"/>
    <property type="match status" value="1"/>
</dbReference>
<accession>A0A7I7M5A8</accession>
<feature type="transmembrane region" description="Helical" evidence="19">
    <location>
        <begin position="327"/>
        <end position="348"/>
    </location>
</feature>
<evidence type="ECO:0000256" key="7">
    <source>
        <dbReference type="ARBA" id="ARBA00022679"/>
    </source>
</evidence>
<dbReference type="InterPro" id="IPR017441">
    <property type="entry name" value="Protein_kinase_ATP_BS"/>
</dbReference>
<evidence type="ECO:0000256" key="13">
    <source>
        <dbReference type="ARBA" id="ARBA00022989"/>
    </source>
</evidence>
<dbReference type="FunFam" id="3.30.200.20:FF:000035">
    <property type="entry name" value="Serine/threonine protein kinase Stk1"/>
    <property type="match status" value="1"/>
</dbReference>
<feature type="region of interest" description="Disordered" evidence="18">
    <location>
        <begin position="383"/>
        <end position="402"/>
    </location>
</feature>
<evidence type="ECO:0000256" key="18">
    <source>
        <dbReference type="SAM" id="MobiDB-lite"/>
    </source>
</evidence>
<dbReference type="GO" id="GO:0005524">
    <property type="term" value="F:ATP binding"/>
    <property type="evidence" value="ECO:0007669"/>
    <property type="project" value="UniProtKB-UniRule"/>
</dbReference>
<evidence type="ECO:0000256" key="4">
    <source>
        <dbReference type="ARBA" id="ARBA00022475"/>
    </source>
</evidence>
<comment type="catalytic activity">
    <reaction evidence="16">
        <text>L-seryl-[protein] + ATP = O-phospho-L-seryl-[protein] + ADP + H(+)</text>
        <dbReference type="Rhea" id="RHEA:17989"/>
        <dbReference type="Rhea" id="RHEA-COMP:9863"/>
        <dbReference type="Rhea" id="RHEA-COMP:11604"/>
        <dbReference type="ChEBI" id="CHEBI:15378"/>
        <dbReference type="ChEBI" id="CHEBI:29999"/>
        <dbReference type="ChEBI" id="CHEBI:30616"/>
        <dbReference type="ChEBI" id="CHEBI:83421"/>
        <dbReference type="ChEBI" id="CHEBI:456216"/>
        <dbReference type="EC" id="2.7.11.1"/>
    </reaction>
</comment>
<dbReference type="PANTHER" id="PTHR43289">
    <property type="entry name" value="MITOGEN-ACTIVATED PROTEIN KINASE KINASE KINASE 20-RELATED"/>
    <property type="match status" value="1"/>
</dbReference>
<keyword evidence="5" id="KW-0723">Serine/threonine-protein kinase</keyword>
<dbReference type="NCBIfam" id="NF033483">
    <property type="entry name" value="PknB_PASTA_kin"/>
    <property type="match status" value="1"/>
</dbReference>
<dbReference type="GO" id="GO:0045717">
    <property type="term" value="P:negative regulation of fatty acid biosynthetic process"/>
    <property type="evidence" value="ECO:0007669"/>
    <property type="project" value="UniProtKB-ARBA"/>
</dbReference>
<dbReference type="SMART" id="SM00220">
    <property type="entry name" value="S_TKc"/>
    <property type="match status" value="1"/>
</dbReference>
<keyword evidence="8 19" id="KW-0812">Transmembrane</keyword>
<evidence type="ECO:0000256" key="15">
    <source>
        <dbReference type="ARBA" id="ARBA00047899"/>
    </source>
</evidence>
<dbReference type="AlphaFoldDB" id="A0A7I7M5A8"/>
<keyword evidence="7" id="KW-0808">Transferase</keyword>
<dbReference type="InterPro" id="IPR008271">
    <property type="entry name" value="Ser/Thr_kinase_AS"/>
</dbReference>
<feature type="domain" description="PASTA" evidence="21">
    <location>
        <begin position="350"/>
        <end position="417"/>
    </location>
</feature>
<evidence type="ECO:0000256" key="5">
    <source>
        <dbReference type="ARBA" id="ARBA00022527"/>
    </source>
</evidence>
<dbReference type="PROSITE" id="PS00108">
    <property type="entry name" value="PROTEIN_KINASE_ST"/>
    <property type="match status" value="1"/>
</dbReference>
<dbReference type="PROSITE" id="PS51178">
    <property type="entry name" value="PASTA"/>
    <property type="match status" value="4"/>
</dbReference>
<dbReference type="GO" id="GO:0005886">
    <property type="term" value="C:plasma membrane"/>
    <property type="evidence" value="ECO:0007669"/>
    <property type="project" value="UniProtKB-SubCell"/>
</dbReference>
<evidence type="ECO:0000256" key="14">
    <source>
        <dbReference type="ARBA" id="ARBA00023136"/>
    </source>
</evidence>
<evidence type="ECO:0000256" key="6">
    <source>
        <dbReference type="ARBA" id="ARBA00022553"/>
    </source>
</evidence>
<dbReference type="Proteomes" id="UP000466514">
    <property type="component" value="Chromosome"/>
</dbReference>
<dbReference type="KEGG" id="mpsc:MPSYJ_08290"/>
<dbReference type="PROSITE" id="PS50011">
    <property type="entry name" value="PROTEIN_KINASE_DOM"/>
    <property type="match status" value="1"/>
</dbReference>
<keyword evidence="13 19" id="KW-1133">Transmembrane helix</keyword>
<keyword evidence="9" id="KW-0677">Repeat</keyword>
<dbReference type="EC" id="2.7.11.1" evidence="2"/>
<keyword evidence="11 22" id="KW-0418">Kinase</keyword>
<comment type="catalytic activity">
    <reaction evidence="15">
        <text>L-threonyl-[protein] + ATP = O-phospho-L-threonyl-[protein] + ADP + H(+)</text>
        <dbReference type="Rhea" id="RHEA:46608"/>
        <dbReference type="Rhea" id="RHEA-COMP:11060"/>
        <dbReference type="Rhea" id="RHEA-COMP:11605"/>
        <dbReference type="ChEBI" id="CHEBI:15378"/>
        <dbReference type="ChEBI" id="CHEBI:30013"/>
        <dbReference type="ChEBI" id="CHEBI:30616"/>
        <dbReference type="ChEBI" id="CHEBI:61977"/>
        <dbReference type="ChEBI" id="CHEBI:456216"/>
        <dbReference type="EC" id="2.7.11.1"/>
    </reaction>
</comment>
<dbReference type="SMART" id="SM00740">
    <property type="entry name" value="PASTA"/>
    <property type="match status" value="4"/>
</dbReference>
<evidence type="ECO:0000256" key="8">
    <source>
        <dbReference type="ARBA" id="ARBA00022692"/>
    </source>
</evidence>
<keyword evidence="14 19" id="KW-0472">Membrane</keyword>
<evidence type="ECO:0000256" key="12">
    <source>
        <dbReference type="ARBA" id="ARBA00022840"/>
    </source>
</evidence>
<evidence type="ECO:0000256" key="2">
    <source>
        <dbReference type="ARBA" id="ARBA00012513"/>
    </source>
</evidence>
<keyword evidence="6" id="KW-0597">Phosphoprotein</keyword>
<dbReference type="Pfam" id="PF03793">
    <property type="entry name" value="PASTA"/>
    <property type="match status" value="4"/>
</dbReference>
<feature type="domain" description="PASTA" evidence="21">
    <location>
        <begin position="418"/>
        <end position="485"/>
    </location>
</feature>
<feature type="domain" description="PASTA" evidence="21">
    <location>
        <begin position="553"/>
        <end position="621"/>
    </location>
</feature>
<evidence type="ECO:0000256" key="1">
    <source>
        <dbReference type="ARBA" id="ARBA00004162"/>
    </source>
</evidence>
<protein>
    <recommendedName>
        <fullName evidence="3">Serine/threonine-protein kinase PknB</fullName>
        <ecNumber evidence="2">2.7.11.1</ecNumber>
    </recommendedName>
</protein>
<dbReference type="EMBL" id="AP022574">
    <property type="protein sequence ID" value="BBX67368.1"/>
    <property type="molecule type" value="Genomic_DNA"/>
</dbReference>
<evidence type="ECO:0000256" key="3">
    <source>
        <dbReference type="ARBA" id="ARBA00014672"/>
    </source>
</evidence>
<dbReference type="PANTHER" id="PTHR43289:SF6">
    <property type="entry name" value="SERINE_THREONINE-PROTEIN KINASE NEKL-3"/>
    <property type="match status" value="1"/>
</dbReference>
<evidence type="ECO:0000256" key="17">
    <source>
        <dbReference type="PROSITE-ProRule" id="PRU10141"/>
    </source>
</evidence>
<keyword evidence="10 17" id="KW-0547">Nucleotide-binding</keyword>
<evidence type="ECO:0000256" key="11">
    <source>
        <dbReference type="ARBA" id="ARBA00022777"/>
    </source>
</evidence>
<dbReference type="GO" id="GO:0004674">
    <property type="term" value="F:protein serine/threonine kinase activity"/>
    <property type="evidence" value="ECO:0007669"/>
    <property type="project" value="UniProtKB-KW"/>
</dbReference>
<keyword evidence="12 17" id="KW-0067">ATP-binding</keyword>
<comment type="subcellular location">
    <subcellularLocation>
        <location evidence="1">Cell membrane</location>
        <topology evidence="1">Single-pass membrane protein</topology>
    </subcellularLocation>
</comment>
<dbReference type="FunFam" id="1.10.510.10:FF:000021">
    <property type="entry name" value="Serine/threonine protein kinase"/>
    <property type="match status" value="1"/>
</dbReference>
<evidence type="ECO:0000256" key="10">
    <source>
        <dbReference type="ARBA" id="ARBA00022741"/>
    </source>
</evidence>
<evidence type="ECO:0000259" key="20">
    <source>
        <dbReference type="PROSITE" id="PS50011"/>
    </source>
</evidence>
<dbReference type="Gene3D" id="1.10.510.10">
    <property type="entry name" value="Transferase(Phosphotransferase) domain 1"/>
    <property type="match status" value="1"/>
</dbReference>
<organism evidence="22 23">
    <name type="scientific">Mycolicibacterium psychrotolerans</name>
    <dbReference type="NCBI Taxonomy" id="216929"/>
    <lineage>
        <taxon>Bacteria</taxon>
        <taxon>Bacillati</taxon>
        <taxon>Actinomycetota</taxon>
        <taxon>Actinomycetes</taxon>
        <taxon>Mycobacteriales</taxon>
        <taxon>Mycobacteriaceae</taxon>
        <taxon>Mycolicibacterium</taxon>
    </lineage>
</organism>
<dbReference type="Pfam" id="PF00069">
    <property type="entry name" value="Pkinase"/>
    <property type="match status" value="1"/>
</dbReference>
<dbReference type="RefSeq" id="WP_163720527.1">
    <property type="nucleotide sequence ID" value="NZ_AP022574.1"/>
</dbReference>
<dbReference type="InterPro" id="IPR005543">
    <property type="entry name" value="PASTA_dom"/>
</dbReference>
<reference evidence="22 23" key="1">
    <citation type="journal article" date="2019" name="Emerg. Microbes Infect.">
        <title>Comprehensive subspecies identification of 175 nontuberculous mycobacteria species based on 7547 genomic profiles.</title>
        <authorList>
            <person name="Matsumoto Y."/>
            <person name="Kinjo T."/>
            <person name="Motooka D."/>
            <person name="Nabeya D."/>
            <person name="Jung N."/>
            <person name="Uechi K."/>
            <person name="Horii T."/>
            <person name="Iida T."/>
            <person name="Fujita J."/>
            <person name="Nakamura S."/>
        </authorList>
    </citation>
    <scope>NUCLEOTIDE SEQUENCE [LARGE SCALE GENOMIC DNA]</scope>
    <source>
        <strain evidence="22 23">JCM 13323</strain>
    </source>
</reference>